<keyword evidence="11" id="KW-1185">Reference proteome</keyword>
<dbReference type="InterPro" id="IPR001789">
    <property type="entry name" value="Sig_transdc_resp-reg_receiver"/>
</dbReference>
<keyword evidence="4" id="KW-0238">DNA-binding</keyword>
<evidence type="ECO:0000256" key="7">
    <source>
        <dbReference type="PROSITE-ProRule" id="PRU00703"/>
    </source>
</evidence>
<feature type="modified residue" description="4-aspartylphosphate" evidence="6">
    <location>
        <position position="63"/>
    </location>
</feature>
<evidence type="ECO:0000256" key="6">
    <source>
        <dbReference type="PROSITE-ProRule" id="PRU00169"/>
    </source>
</evidence>
<dbReference type="GO" id="GO:0000156">
    <property type="term" value="F:phosphorelay response regulator activity"/>
    <property type="evidence" value="ECO:0007669"/>
    <property type="project" value="TreeGrafter"/>
</dbReference>
<dbReference type="OrthoDB" id="9788090at2"/>
<evidence type="ECO:0000256" key="1">
    <source>
        <dbReference type="ARBA" id="ARBA00022553"/>
    </source>
</evidence>
<dbReference type="GO" id="GO:0032993">
    <property type="term" value="C:protein-DNA complex"/>
    <property type="evidence" value="ECO:0007669"/>
    <property type="project" value="TreeGrafter"/>
</dbReference>
<reference evidence="10 11" key="1">
    <citation type="submission" date="2019-11" db="EMBL/GenBank/DDBJ databases">
        <title>Comparative genomics of hydrocarbon-degrading Desulfosarcina strains.</title>
        <authorList>
            <person name="Watanabe M."/>
            <person name="Kojima H."/>
            <person name="Fukui M."/>
        </authorList>
    </citation>
    <scope>NUCLEOTIDE SEQUENCE [LARGE SCALE GENOMIC DNA]</scope>
    <source>
        <strain evidence="10 11">PL12</strain>
    </source>
</reference>
<dbReference type="SUPFAM" id="SSF52172">
    <property type="entry name" value="CheY-like"/>
    <property type="match status" value="1"/>
</dbReference>
<evidence type="ECO:0000259" key="9">
    <source>
        <dbReference type="PROSITE" id="PS51371"/>
    </source>
</evidence>
<dbReference type="EMBL" id="AP021874">
    <property type="protein sequence ID" value="BBO69961.1"/>
    <property type="molecule type" value="Genomic_DNA"/>
</dbReference>
<dbReference type="GO" id="GO:0005829">
    <property type="term" value="C:cytosol"/>
    <property type="evidence" value="ECO:0007669"/>
    <property type="project" value="TreeGrafter"/>
</dbReference>
<dbReference type="Gene3D" id="3.10.580.10">
    <property type="entry name" value="CBS-domain"/>
    <property type="match status" value="1"/>
</dbReference>
<feature type="domain" description="Response regulatory" evidence="8">
    <location>
        <begin position="14"/>
        <end position="128"/>
    </location>
</feature>
<dbReference type="Proteomes" id="UP000427906">
    <property type="component" value="Chromosome"/>
</dbReference>
<proteinExistence type="predicted"/>
<dbReference type="SMART" id="SM00448">
    <property type="entry name" value="REC"/>
    <property type="match status" value="1"/>
</dbReference>
<dbReference type="PANTHER" id="PTHR48111:SF1">
    <property type="entry name" value="TWO-COMPONENT RESPONSE REGULATOR ORR33"/>
    <property type="match status" value="1"/>
</dbReference>
<dbReference type="InterPro" id="IPR046342">
    <property type="entry name" value="CBS_dom_sf"/>
</dbReference>
<dbReference type="InterPro" id="IPR011006">
    <property type="entry name" value="CheY-like_superfamily"/>
</dbReference>
<evidence type="ECO:0000259" key="8">
    <source>
        <dbReference type="PROSITE" id="PS50110"/>
    </source>
</evidence>
<organism evidence="10 11">
    <name type="scientific">Desulfosarcina alkanivorans</name>
    <dbReference type="NCBI Taxonomy" id="571177"/>
    <lineage>
        <taxon>Bacteria</taxon>
        <taxon>Pseudomonadati</taxon>
        <taxon>Thermodesulfobacteriota</taxon>
        <taxon>Desulfobacteria</taxon>
        <taxon>Desulfobacterales</taxon>
        <taxon>Desulfosarcinaceae</taxon>
        <taxon>Desulfosarcina</taxon>
    </lineage>
</organism>
<dbReference type="InterPro" id="IPR039420">
    <property type="entry name" value="WalR-like"/>
</dbReference>
<dbReference type="CDD" id="cd02205">
    <property type="entry name" value="CBS_pair_SF"/>
    <property type="match status" value="1"/>
</dbReference>
<keyword evidence="3" id="KW-0805">Transcription regulation</keyword>
<evidence type="ECO:0000256" key="2">
    <source>
        <dbReference type="ARBA" id="ARBA00023012"/>
    </source>
</evidence>
<keyword evidence="2" id="KW-0902">Two-component regulatory system</keyword>
<name>A0A5K7YSJ9_9BACT</name>
<dbReference type="PROSITE" id="PS51371">
    <property type="entry name" value="CBS"/>
    <property type="match status" value="1"/>
</dbReference>
<evidence type="ECO:0000313" key="11">
    <source>
        <dbReference type="Proteomes" id="UP000427906"/>
    </source>
</evidence>
<evidence type="ECO:0008006" key="12">
    <source>
        <dbReference type="Google" id="ProtNLM"/>
    </source>
</evidence>
<evidence type="ECO:0000256" key="3">
    <source>
        <dbReference type="ARBA" id="ARBA00023015"/>
    </source>
</evidence>
<feature type="domain" description="CBS" evidence="9">
    <location>
        <begin position="233"/>
        <end position="292"/>
    </location>
</feature>
<keyword evidence="1 6" id="KW-0597">Phosphoprotein</keyword>
<keyword evidence="7" id="KW-0129">CBS domain</keyword>
<keyword evidence="5" id="KW-0804">Transcription</keyword>
<evidence type="ECO:0000256" key="5">
    <source>
        <dbReference type="ARBA" id="ARBA00023163"/>
    </source>
</evidence>
<dbReference type="AlphaFoldDB" id="A0A5K7YSJ9"/>
<gene>
    <name evidence="10" type="ORF">DSCA_38910</name>
</gene>
<dbReference type="Pfam" id="PF00571">
    <property type="entry name" value="CBS"/>
    <property type="match status" value="1"/>
</dbReference>
<dbReference type="PROSITE" id="PS50110">
    <property type="entry name" value="RESPONSE_REGULATORY"/>
    <property type="match status" value="1"/>
</dbReference>
<dbReference type="SUPFAM" id="SSF54631">
    <property type="entry name" value="CBS-domain pair"/>
    <property type="match status" value="1"/>
</dbReference>
<evidence type="ECO:0000313" key="10">
    <source>
        <dbReference type="EMBL" id="BBO69961.1"/>
    </source>
</evidence>
<accession>A0A5K7YSJ9</accession>
<dbReference type="RefSeq" id="WP_155317947.1">
    <property type="nucleotide sequence ID" value="NZ_AP021874.1"/>
</dbReference>
<dbReference type="GO" id="GO:0000976">
    <property type="term" value="F:transcription cis-regulatory region binding"/>
    <property type="evidence" value="ECO:0007669"/>
    <property type="project" value="TreeGrafter"/>
</dbReference>
<dbReference type="InterPro" id="IPR000644">
    <property type="entry name" value="CBS_dom"/>
</dbReference>
<dbReference type="SMART" id="SM00116">
    <property type="entry name" value="CBS"/>
    <property type="match status" value="1"/>
</dbReference>
<dbReference type="PANTHER" id="PTHR48111">
    <property type="entry name" value="REGULATOR OF RPOS"/>
    <property type="match status" value="1"/>
</dbReference>
<evidence type="ECO:0000256" key="4">
    <source>
        <dbReference type="ARBA" id="ARBA00023125"/>
    </source>
</evidence>
<dbReference type="Gene3D" id="3.40.50.2300">
    <property type="match status" value="1"/>
</dbReference>
<dbReference type="GO" id="GO:0006355">
    <property type="term" value="P:regulation of DNA-templated transcription"/>
    <property type="evidence" value="ECO:0007669"/>
    <property type="project" value="TreeGrafter"/>
</dbReference>
<protein>
    <recommendedName>
        <fullName evidence="12">Response regulator</fullName>
    </recommendedName>
</protein>
<sequence>MDDALATRSPPARRVLLVDDEDRFATQLRRLLIARGFDVVTAGDGRQALDLVGGRTFDAVVLDIRMPVMDGMTALGRIQAKKPAPPVIMLTGHATLETGIEAIRRGAFDYLMKPCGIEDLVAKLEAACTVGQIRRRPILWPRRLAGELILNAFRRIEDGDPLLEAFSILNHRLPRMAGETLFVVDADDCLAGHLSKQDIVNRVARFKGLKALTWEDLSANPQWLPDVTVGAVMISDTLSVDPATPLKQVAKLMMDEGIRTLPVTCADRRVLGVIRLRDVLVYLDSADGAIDTD</sequence>
<dbReference type="Pfam" id="PF00072">
    <property type="entry name" value="Response_reg"/>
    <property type="match status" value="1"/>
</dbReference>
<dbReference type="KEGG" id="dalk:DSCA_38910"/>